<proteinExistence type="predicted"/>
<dbReference type="InterPro" id="IPR050879">
    <property type="entry name" value="Acyltransferase_3"/>
</dbReference>
<feature type="transmembrane region" description="Helical" evidence="1">
    <location>
        <begin position="90"/>
        <end position="109"/>
    </location>
</feature>
<feature type="transmembrane region" description="Helical" evidence="1">
    <location>
        <begin position="241"/>
        <end position="259"/>
    </location>
</feature>
<accession>A0ABW3KEM7</accession>
<feature type="transmembrane region" description="Helical" evidence="1">
    <location>
        <begin position="265"/>
        <end position="283"/>
    </location>
</feature>
<feature type="transmembrane region" description="Helical" evidence="1">
    <location>
        <begin position="21"/>
        <end position="40"/>
    </location>
</feature>
<feature type="transmembrane region" description="Helical" evidence="1">
    <location>
        <begin position="46"/>
        <end position="63"/>
    </location>
</feature>
<keyword evidence="4" id="KW-0012">Acyltransferase</keyword>
<name>A0ABW3KEM7_9GAMM</name>
<dbReference type="GO" id="GO:0016746">
    <property type="term" value="F:acyltransferase activity"/>
    <property type="evidence" value="ECO:0007669"/>
    <property type="project" value="UniProtKB-KW"/>
</dbReference>
<evidence type="ECO:0000256" key="1">
    <source>
        <dbReference type="SAM" id="Phobius"/>
    </source>
</evidence>
<dbReference type="EMBL" id="JBHTJS010000010">
    <property type="protein sequence ID" value="MFD1007277.1"/>
    <property type="molecule type" value="Genomic_DNA"/>
</dbReference>
<feature type="transmembrane region" description="Helical" evidence="1">
    <location>
        <begin position="356"/>
        <end position="380"/>
    </location>
</feature>
<feature type="domain" description="Acyltransferase 3" evidence="2">
    <location>
        <begin position="14"/>
        <end position="339"/>
    </location>
</feature>
<evidence type="ECO:0000313" key="4">
    <source>
        <dbReference type="EMBL" id="MFD1007277.1"/>
    </source>
</evidence>
<gene>
    <name evidence="4" type="ORF">ACFQ1C_03780</name>
</gene>
<comment type="caution">
    <text evidence="4">The sequence shown here is derived from an EMBL/GenBank/DDBJ whole genome shotgun (WGS) entry which is preliminary data.</text>
</comment>
<sequence>MTKQAQTATSHFRHDINALRAIAVLSVVFFHFNITGFSGGFVGVDVFFVISGFLMTSILVTRLEKKDIANGYKGGVGYVWKFYMARAKRIIPALLILILVLLLIGWWALPQGDYKLLSAHSLYALIFLSNVRFWREAGYFDAASHEKWLLHTWSLSVEWQFYLLLPLALLLLWRFLPSRKWLLAAVTVGFVVSLMASGSLTNKDPSGAFFLLPTRAWEMLAGGMVFLLSPYLRLSDSVNRLMHVIGLILITISILVFDASTAWPGTYALLPVVGTALILLAVQQLPWTRYASVQWVGLSSYSLYLWHWPVYVALVYLELNNEPVFIAAGLALSLVLGGISYHFVENPTRHWFKGKGPILSPVSIALAAALVAMPTLWIYLDEGVAGRMPKVVEQAAAEVNNVNLRRGECHSMGGNDFPWCTFGGNDIRAIVVGDSHASSVMTAALTAAEASLANTLDSTENNVGIYGSSYTSCPTLFGVKKQRVDLKCEAFNEFIATKLQQIPPHIPLIIVNRTTGALFGSQNITESAQQSPSIYFSQPSKATTDDFLQEFQQSLMSTTCTLAKKRQVYLVNPIPEMPVDVPRVMARKLRLGKDADISISLEQYYARHQFVIEKQHAVAQACPNITVLNTSDGLCENDTCMGTENGYPLYYDDNHLTERGNRKLVRVFSDVFTH</sequence>
<dbReference type="PANTHER" id="PTHR23028">
    <property type="entry name" value="ACETYLTRANSFERASE"/>
    <property type="match status" value="1"/>
</dbReference>
<feature type="transmembrane region" description="Helical" evidence="1">
    <location>
        <begin position="159"/>
        <end position="176"/>
    </location>
</feature>
<feature type="domain" description="SGNH" evidence="3">
    <location>
        <begin position="409"/>
        <end position="669"/>
    </location>
</feature>
<dbReference type="InterPro" id="IPR002656">
    <property type="entry name" value="Acyl_transf_3_dom"/>
</dbReference>
<organism evidence="4 5">
    <name type="scientific">Oceanisphaera ostreae</name>
    <dbReference type="NCBI Taxonomy" id="914151"/>
    <lineage>
        <taxon>Bacteria</taxon>
        <taxon>Pseudomonadati</taxon>
        <taxon>Pseudomonadota</taxon>
        <taxon>Gammaproteobacteria</taxon>
        <taxon>Aeromonadales</taxon>
        <taxon>Aeromonadaceae</taxon>
        <taxon>Oceanisphaera</taxon>
    </lineage>
</organism>
<keyword evidence="1" id="KW-0812">Transmembrane</keyword>
<keyword evidence="1" id="KW-0472">Membrane</keyword>
<dbReference type="RefSeq" id="WP_379557203.1">
    <property type="nucleotide sequence ID" value="NZ_JBHTJS010000010.1"/>
</dbReference>
<dbReference type="Pfam" id="PF01757">
    <property type="entry name" value="Acyl_transf_3"/>
    <property type="match status" value="1"/>
</dbReference>
<feature type="transmembrane region" description="Helical" evidence="1">
    <location>
        <begin position="207"/>
        <end position="229"/>
    </location>
</feature>
<keyword evidence="4" id="KW-0808">Transferase</keyword>
<reference evidence="5" key="1">
    <citation type="journal article" date="2019" name="Int. J. Syst. Evol. Microbiol.">
        <title>The Global Catalogue of Microorganisms (GCM) 10K type strain sequencing project: providing services to taxonomists for standard genome sequencing and annotation.</title>
        <authorList>
            <consortium name="The Broad Institute Genomics Platform"/>
            <consortium name="The Broad Institute Genome Sequencing Center for Infectious Disease"/>
            <person name="Wu L."/>
            <person name="Ma J."/>
        </authorList>
    </citation>
    <scope>NUCLEOTIDE SEQUENCE [LARGE SCALE GENOMIC DNA]</scope>
    <source>
        <strain evidence="5">CCUG 60525</strain>
    </source>
</reference>
<feature type="transmembrane region" description="Helical" evidence="1">
    <location>
        <begin position="323"/>
        <end position="344"/>
    </location>
</feature>
<dbReference type="Pfam" id="PF19040">
    <property type="entry name" value="SGNH"/>
    <property type="match status" value="1"/>
</dbReference>
<protein>
    <submittedName>
        <fullName evidence="4">Acyltransferase family protein</fullName>
        <ecNumber evidence="4">2.3.1.-</ecNumber>
    </submittedName>
</protein>
<dbReference type="EC" id="2.3.1.-" evidence="4"/>
<feature type="transmembrane region" description="Helical" evidence="1">
    <location>
        <begin position="295"/>
        <end position="317"/>
    </location>
</feature>
<feature type="transmembrane region" description="Helical" evidence="1">
    <location>
        <begin position="181"/>
        <end position="201"/>
    </location>
</feature>
<evidence type="ECO:0000259" key="3">
    <source>
        <dbReference type="Pfam" id="PF19040"/>
    </source>
</evidence>
<keyword evidence="1" id="KW-1133">Transmembrane helix</keyword>
<evidence type="ECO:0000259" key="2">
    <source>
        <dbReference type="Pfam" id="PF01757"/>
    </source>
</evidence>
<keyword evidence="5" id="KW-1185">Reference proteome</keyword>
<evidence type="ECO:0000313" key="5">
    <source>
        <dbReference type="Proteomes" id="UP001597048"/>
    </source>
</evidence>
<dbReference type="Proteomes" id="UP001597048">
    <property type="component" value="Unassembled WGS sequence"/>
</dbReference>
<dbReference type="InterPro" id="IPR043968">
    <property type="entry name" value="SGNH"/>
</dbReference>
<dbReference type="PANTHER" id="PTHR23028:SF53">
    <property type="entry name" value="ACYL_TRANSF_3 DOMAIN-CONTAINING PROTEIN"/>
    <property type="match status" value="1"/>
</dbReference>